<feature type="binding site" evidence="17">
    <location>
        <position position="63"/>
    </location>
    <ligand>
        <name>[4Fe-4S] cluster</name>
        <dbReference type="ChEBI" id="CHEBI:49883"/>
        <note>4Fe-4S-S-AdoMet</note>
    </ligand>
</feature>
<feature type="binding site" evidence="16">
    <location>
        <position position="167"/>
    </location>
    <ligand>
        <name>S-adenosyl-L-methionine</name>
        <dbReference type="ChEBI" id="CHEBI:59789"/>
        <label>2</label>
    </ligand>
</feature>
<evidence type="ECO:0000256" key="3">
    <source>
        <dbReference type="ARBA" id="ARBA00005493"/>
    </source>
</evidence>
<comment type="caution">
    <text evidence="19">The sequence shown here is derived from an EMBL/GenBank/DDBJ whole genome shotgun (WGS) entry which is preliminary data.</text>
</comment>
<dbReference type="Gene3D" id="1.10.10.920">
    <property type="match status" value="1"/>
</dbReference>
<dbReference type="PANTHER" id="PTHR13932">
    <property type="entry name" value="COPROPORPHYRINIGEN III OXIDASE"/>
    <property type="match status" value="1"/>
</dbReference>
<dbReference type="GO" id="GO:0046872">
    <property type="term" value="F:metal ion binding"/>
    <property type="evidence" value="ECO:0007669"/>
    <property type="project" value="UniProtKB-KW"/>
</dbReference>
<evidence type="ECO:0000256" key="4">
    <source>
        <dbReference type="ARBA" id="ARBA00011245"/>
    </source>
</evidence>
<dbReference type="InterPro" id="IPR023404">
    <property type="entry name" value="rSAM_horseshoe"/>
</dbReference>
<evidence type="ECO:0000256" key="16">
    <source>
        <dbReference type="PIRSR" id="PIRSR000167-1"/>
    </source>
</evidence>
<feature type="domain" description="Radical SAM core" evidence="18">
    <location>
        <begin position="41"/>
        <end position="275"/>
    </location>
</feature>
<evidence type="ECO:0000256" key="1">
    <source>
        <dbReference type="ARBA" id="ARBA00004496"/>
    </source>
</evidence>
<sequence length="449" mass="50650">MKTEIIQKYDKGVPRYTSYPTAHLFKPDFETSTYTDWLQAIPKEMPLSLYSHIPYCDSLCWFCGCHTKITQKYKPIKDYMGSLQKEILMAADAMGRGRPVNHMHFGGGSPTILIPEDVSALFQTFNQAFTFTDDAEIAVEIDPRDISQEAIRAWAKGGVNRASLGVQDIQDKVQRAINRIQPIEQTAKVANWLHEEGVHGINMDLMYGLPYQTVESVLETIRQVMSMAPERIALFGYAHIPSLKPHQRLIPEEVLPDFNERFEQQEAAAELLQGYGFVRIGLDHFAKPDDPMAIAFKNGTLRRNFQGYTTDKADAMIGFGASSIGALPSGFVQNIVAIRNYRAAIDKGNFAVAKSIPFKGQDKLRAAIIEQLMCYHEVDLNNICDKFGSSITDFDYEIKALQSFVDDRIARYQDGIIFVEHDARALVRAVCALFDEYHGSREMTYSQAV</sequence>
<comment type="pathway">
    <text evidence="2 15">Porphyrin-containing compound metabolism; protoporphyrin-IX biosynthesis; protoporphyrinogen-IX from coproporphyrinogen-III (AdoMet route): step 1/1.</text>
</comment>
<dbReference type="PATRIC" id="fig|1489064.4.peg.1623"/>
<dbReference type="OrthoDB" id="9808022at2"/>
<comment type="similarity">
    <text evidence="3 15">Belongs to the anaerobic coproporphyrinogen-III oxidase family.</text>
</comment>
<dbReference type="InterPro" id="IPR004558">
    <property type="entry name" value="Coprogen_oxidase_HemN"/>
</dbReference>
<evidence type="ECO:0000259" key="18">
    <source>
        <dbReference type="PROSITE" id="PS51918"/>
    </source>
</evidence>
<keyword evidence="10 15" id="KW-0408">Iron</keyword>
<evidence type="ECO:0000256" key="8">
    <source>
        <dbReference type="ARBA" id="ARBA00022723"/>
    </source>
</evidence>
<dbReference type="UniPathway" id="UPA00251">
    <property type="reaction ID" value="UER00323"/>
</dbReference>
<feature type="binding site" evidence="16">
    <location>
        <position position="107"/>
    </location>
    <ligand>
        <name>S-adenosyl-L-methionine</name>
        <dbReference type="ChEBI" id="CHEBI:59789"/>
        <label>1</label>
    </ligand>
</feature>
<proteinExistence type="inferred from homology"/>
<feature type="binding site" evidence="16">
    <location>
        <position position="140"/>
    </location>
    <ligand>
        <name>S-adenosyl-L-methionine</name>
        <dbReference type="ChEBI" id="CHEBI:59789"/>
        <label>1</label>
    </ligand>
</feature>
<evidence type="ECO:0000256" key="5">
    <source>
        <dbReference type="ARBA" id="ARBA00022485"/>
    </source>
</evidence>
<dbReference type="GO" id="GO:0005737">
    <property type="term" value="C:cytoplasm"/>
    <property type="evidence" value="ECO:0007669"/>
    <property type="project" value="UniProtKB-SubCell"/>
</dbReference>
<feature type="binding site" evidence="16">
    <location>
        <position position="50"/>
    </location>
    <ligand>
        <name>S-adenosyl-L-methionine</name>
        <dbReference type="ChEBI" id="CHEBI:59789"/>
        <label>1</label>
    </ligand>
</feature>
<dbReference type="Pfam" id="PF04055">
    <property type="entry name" value="Radical_SAM"/>
    <property type="match status" value="1"/>
</dbReference>
<dbReference type="GO" id="GO:0051989">
    <property type="term" value="F:coproporphyrinogen dehydrogenase activity"/>
    <property type="evidence" value="ECO:0007669"/>
    <property type="project" value="UniProtKB-EC"/>
</dbReference>
<accession>A0A0H2MK35</accession>
<dbReference type="SFLD" id="SFLDS00029">
    <property type="entry name" value="Radical_SAM"/>
    <property type="match status" value="1"/>
</dbReference>
<feature type="binding site" evidence="16">
    <location>
        <position position="238"/>
    </location>
    <ligand>
        <name>S-adenosyl-L-methionine</name>
        <dbReference type="ChEBI" id="CHEBI:59789"/>
        <label>2</label>
    </ligand>
</feature>
<dbReference type="EC" id="1.3.98.3" evidence="15"/>
<evidence type="ECO:0000256" key="17">
    <source>
        <dbReference type="PIRSR" id="PIRSR000167-2"/>
    </source>
</evidence>
<comment type="subunit">
    <text evidence="4">Monomer.</text>
</comment>
<evidence type="ECO:0000256" key="13">
    <source>
        <dbReference type="ARBA" id="ARBA00024295"/>
    </source>
</evidence>
<gene>
    <name evidence="19" type="ORF">WH96_03435</name>
</gene>
<dbReference type="Gene3D" id="3.80.30.20">
    <property type="entry name" value="tm_1862 like domain"/>
    <property type="match status" value="1"/>
</dbReference>
<evidence type="ECO:0000256" key="10">
    <source>
        <dbReference type="ARBA" id="ARBA00023004"/>
    </source>
</evidence>
<evidence type="ECO:0000256" key="2">
    <source>
        <dbReference type="ARBA" id="ARBA00004785"/>
    </source>
</evidence>
<evidence type="ECO:0000256" key="12">
    <source>
        <dbReference type="ARBA" id="ARBA00023244"/>
    </source>
</evidence>
<feature type="binding site" evidence="16">
    <location>
        <position position="179"/>
    </location>
    <ligand>
        <name>S-adenosyl-L-methionine</name>
        <dbReference type="ChEBI" id="CHEBI:59789"/>
        <label>2</label>
    </ligand>
</feature>
<keyword evidence="5 15" id="KW-0004">4Fe-4S</keyword>
<dbReference type="Proteomes" id="UP000035444">
    <property type="component" value="Unassembled WGS sequence"/>
</dbReference>
<evidence type="ECO:0000256" key="11">
    <source>
        <dbReference type="ARBA" id="ARBA00023014"/>
    </source>
</evidence>
<dbReference type="InterPro" id="IPR007197">
    <property type="entry name" value="rSAM"/>
</dbReference>
<dbReference type="SFLD" id="SFLDG01065">
    <property type="entry name" value="anaerobic_coproporphyrinogen-I"/>
    <property type="match status" value="1"/>
</dbReference>
<evidence type="ECO:0000256" key="6">
    <source>
        <dbReference type="ARBA" id="ARBA00022490"/>
    </source>
</evidence>
<feature type="binding site" evidence="17">
    <location>
        <position position="60"/>
    </location>
    <ligand>
        <name>[4Fe-4S] cluster</name>
        <dbReference type="ChEBI" id="CHEBI:49883"/>
        <note>4Fe-4S-S-AdoMet</note>
    </ligand>
</feature>
<evidence type="ECO:0000256" key="9">
    <source>
        <dbReference type="ARBA" id="ARBA00023002"/>
    </source>
</evidence>
<dbReference type="AlphaFoldDB" id="A0A0H2MK35"/>
<reference evidence="19 20" key="1">
    <citation type="submission" date="2015-03" db="EMBL/GenBank/DDBJ databases">
        <title>Genome Sequence of Kiloniella spongiae MEBiC09566, isolated from a marine sponge.</title>
        <authorList>
            <person name="Shao Z."/>
            <person name="Wang L."/>
            <person name="Li X."/>
        </authorList>
    </citation>
    <scope>NUCLEOTIDE SEQUENCE [LARGE SCALE GENOMIC DNA]</scope>
    <source>
        <strain evidence="19 20">MEBiC09566</strain>
    </source>
</reference>
<keyword evidence="12 15" id="KW-0627">Porphyrin biosynthesis</keyword>
<keyword evidence="8 15" id="KW-0479">Metal-binding</keyword>
<comment type="function">
    <text evidence="13">Involved in the heme biosynthesis. Catalyzes the anaerobic oxidative decarboxylation of propionate groups of rings A and B of coproporphyrinogen III to yield the vinyl groups in protoporphyrinogen IX.</text>
</comment>
<feature type="binding site" evidence="16">
    <location>
        <position position="204"/>
    </location>
    <ligand>
        <name>S-adenosyl-L-methionine</name>
        <dbReference type="ChEBI" id="CHEBI:59789"/>
        <label>2</label>
    </ligand>
</feature>
<comment type="cofactor">
    <cofactor evidence="15 17">
        <name>[4Fe-4S] cluster</name>
        <dbReference type="ChEBI" id="CHEBI:49883"/>
    </cofactor>
    <text evidence="15 17">Binds 1 [4Fe-4S] cluster. The cluster is coordinated with 3 cysteines and an exchangeable S-adenosyl-L-methionine.</text>
</comment>
<dbReference type="PROSITE" id="PS51918">
    <property type="entry name" value="RADICAL_SAM"/>
    <property type="match status" value="1"/>
</dbReference>
<comment type="subcellular location">
    <subcellularLocation>
        <location evidence="1 15">Cytoplasm</location>
    </subcellularLocation>
</comment>
<evidence type="ECO:0000256" key="14">
    <source>
        <dbReference type="ARBA" id="ARBA00048321"/>
    </source>
</evidence>
<dbReference type="InterPro" id="IPR058240">
    <property type="entry name" value="rSAM_sf"/>
</dbReference>
<evidence type="ECO:0000313" key="19">
    <source>
        <dbReference type="EMBL" id="KLN62541.1"/>
    </source>
</evidence>
<evidence type="ECO:0000313" key="20">
    <source>
        <dbReference type="Proteomes" id="UP000035444"/>
    </source>
</evidence>
<keyword evidence="7 15" id="KW-0949">S-adenosyl-L-methionine</keyword>
<dbReference type="SUPFAM" id="SSF102114">
    <property type="entry name" value="Radical SAM enzymes"/>
    <property type="match status" value="1"/>
</dbReference>
<feature type="binding site" evidence="17">
    <location>
        <position position="56"/>
    </location>
    <ligand>
        <name>[4Fe-4S] cluster</name>
        <dbReference type="ChEBI" id="CHEBI:49883"/>
        <note>4Fe-4S-S-AdoMet</note>
    </ligand>
</feature>
<dbReference type="InterPro" id="IPR034505">
    <property type="entry name" value="Coproporphyrinogen-III_oxidase"/>
</dbReference>
<keyword evidence="11 15" id="KW-0411">Iron-sulfur</keyword>
<keyword evidence="20" id="KW-1185">Reference proteome</keyword>
<comment type="catalytic activity">
    <reaction evidence="14 15">
        <text>coproporphyrinogen III + 2 S-adenosyl-L-methionine = protoporphyrinogen IX + 2 5'-deoxyadenosine + 2 L-methionine + 2 CO2</text>
        <dbReference type="Rhea" id="RHEA:15425"/>
        <dbReference type="ChEBI" id="CHEBI:16526"/>
        <dbReference type="ChEBI" id="CHEBI:17319"/>
        <dbReference type="ChEBI" id="CHEBI:57307"/>
        <dbReference type="ChEBI" id="CHEBI:57309"/>
        <dbReference type="ChEBI" id="CHEBI:57844"/>
        <dbReference type="ChEBI" id="CHEBI:59789"/>
        <dbReference type="EC" id="1.3.98.3"/>
    </reaction>
</comment>
<evidence type="ECO:0000256" key="15">
    <source>
        <dbReference type="PIRNR" id="PIRNR000167"/>
    </source>
</evidence>
<dbReference type="GO" id="GO:0006782">
    <property type="term" value="P:protoporphyrinogen IX biosynthetic process"/>
    <property type="evidence" value="ECO:0007669"/>
    <property type="project" value="UniProtKB-UniPathway"/>
</dbReference>
<dbReference type="NCBIfam" id="TIGR00538">
    <property type="entry name" value="hemN"/>
    <property type="match status" value="1"/>
</dbReference>
<dbReference type="STRING" id="1489064.WH96_03435"/>
<dbReference type="EMBL" id="LAQL01000002">
    <property type="protein sequence ID" value="KLN62541.1"/>
    <property type="molecule type" value="Genomic_DNA"/>
</dbReference>
<evidence type="ECO:0000256" key="7">
    <source>
        <dbReference type="ARBA" id="ARBA00022691"/>
    </source>
</evidence>
<keyword evidence="6 15" id="KW-0963">Cytoplasm</keyword>
<dbReference type="PIRSF" id="PIRSF000167">
    <property type="entry name" value="HemN"/>
    <property type="match status" value="1"/>
</dbReference>
<feature type="binding site" evidence="16">
    <location>
        <position position="324"/>
    </location>
    <ligand>
        <name>S-adenosyl-L-methionine</name>
        <dbReference type="ChEBI" id="CHEBI:59789"/>
        <label>1</label>
    </ligand>
</feature>
<dbReference type="RefSeq" id="WP_047762663.1">
    <property type="nucleotide sequence ID" value="NZ_LAQL01000002.1"/>
</dbReference>
<name>A0A0H2MK35_9PROT</name>
<dbReference type="SFLD" id="SFLDG01082">
    <property type="entry name" value="B12-binding_domain_containing"/>
    <property type="match status" value="1"/>
</dbReference>
<dbReference type="GO" id="GO:0004109">
    <property type="term" value="F:coproporphyrinogen oxidase activity"/>
    <property type="evidence" value="ECO:0007669"/>
    <property type="project" value="InterPro"/>
</dbReference>
<protein>
    <recommendedName>
        <fullName evidence="15">Coproporphyrinogen-III oxidase</fullName>
        <ecNumber evidence="15">1.3.98.3</ecNumber>
    </recommendedName>
</protein>
<organism evidence="19 20">
    <name type="scientific">Kiloniella spongiae</name>
    <dbReference type="NCBI Taxonomy" id="1489064"/>
    <lineage>
        <taxon>Bacteria</taxon>
        <taxon>Pseudomonadati</taxon>
        <taxon>Pseudomonadota</taxon>
        <taxon>Alphaproteobacteria</taxon>
        <taxon>Rhodospirillales</taxon>
        <taxon>Kiloniellaceae</taxon>
        <taxon>Kiloniella</taxon>
    </lineage>
</organism>
<dbReference type="InterPro" id="IPR006638">
    <property type="entry name" value="Elp3/MiaA/NifB-like_rSAM"/>
</dbReference>
<dbReference type="SMART" id="SM00729">
    <property type="entry name" value="Elp3"/>
    <property type="match status" value="1"/>
</dbReference>
<dbReference type="PANTHER" id="PTHR13932:SF6">
    <property type="entry name" value="OXYGEN-INDEPENDENT COPROPORPHYRINOGEN III OXIDASE"/>
    <property type="match status" value="1"/>
</dbReference>
<keyword evidence="9 15" id="KW-0560">Oxidoreductase</keyword>
<feature type="binding site" evidence="16">
    <location>
        <begin position="62"/>
        <end position="64"/>
    </location>
    <ligand>
        <name>S-adenosyl-L-methionine</name>
        <dbReference type="ChEBI" id="CHEBI:59789"/>
        <label>2</label>
    </ligand>
</feature>
<dbReference type="GO" id="GO:0051539">
    <property type="term" value="F:4 iron, 4 sulfur cluster binding"/>
    <property type="evidence" value="ECO:0007669"/>
    <property type="project" value="UniProtKB-KW"/>
</dbReference>